<keyword evidence="2 4" id="KW-0444">Lipid biosynthesis</keyword>
<dbReference type="Proteomes" id="UP000092462">
    <property type="component" value="Unassembled WGS sequence"/>
</dbReference>
<dbReference type="Pfam" id="PF03015">
    <property type="entry name" value="Sterile"/>
    <property type="match status" value="1"/>
</dbReference>
<dbReference type="GO" id="GO:0080019">
    <property type="term" value="F:alcohol-forming very long-chain fatty acyl-CoA reductase activity"/>
    <property type="evidence" value="ECO:0007669"/>
    <property type="project" value="InterPro"/>
</dbReference>
<dbReference type="InterPro" id="IPR013120">
    <property type="entry name" value="FAR_NAD-bd"/>
</dbReference>
<comment type="catalytic activity">
    <reaction evidence="4">
        <text>a long-chain fatty acyl-CoA + 2 NADPH + 2 H(+) = a long-chain primary fatty alcohol + 2 NADP(+) + CoA</text>
        <dbReference type="Rhea" id="RHEA:52716"/>
        <dbReference type="ChEBI" id="CHEBI:15378"/>
        <dbReference type="ChEBI" id="CHEBI:57287"/>
        <dbReference type="ChEBI" id="CHEBI:57783"/>
        <dbReference type="ChEBI" id="CHEBI:58349"/>
        <dbReference type="ChEBI" id="CHEBI:77396"/>
        <dbReference type="ChEBI" id="CHEBI:83139"/>
        <dbReference type="EC" id="1.2.1.84"/>
    </reaction>
</comment>
<dbReference type="InterPro" id="IPR026055">
    <property type="entry name" value="FAR"/>
</dbReference>
<comment type="function">
    <text evidence="4">Catalyzes the reduction of fatty acyl-CoA to fatty alcohols.</text>
</comment>
<dbReference type="PANTHER" id="PTHR11011:SF12">
    <property type="entry name" value="FATTY ACYL-COA REDUCTASE"/>
    <property type="match status" value="1"/>
</dbReference>
<evidence type="ECO:0000259" key="6">
    <source>
        <dbReference type="Pfam" id="PF07993"/>
    </source>
</evidence>
<dbReference type="AlphaFoldDB" id="A0A1B0DCU9"/>
<dbReference type="EnsemblMetazoa" id="PPAI005720-RA">
    <property type="protein sequence ID" value="PPAI005720-PA"/>
    <property type="gene ID" value="PPAI005720"/>
</dbReference>
<evidence type="ECO:0000256" key="1">
    <source>
        <dbReference type="ARBA" id="ARBA00005928"/>
    </source>
</evidence>
<keyword evidence="3 4" id="KW-0443">Lipid metabolism</keyword>
<dbReference type="InterPro" id="IPR033640">
    <property type="entry name" value="FAR_C"/>
</dbReference>
<feature type="domain" description="Fatty acyl-CoA reductase C-terminal" evidence="5">
    <location>
        <begin position="1"/>
        <end position="72"/>
    </location>
</feature>
<dbReference type="GO" id="GO:0102965">
    <property type="term" value="F:alcohol-forming long-chain fatty acyl-CoA reductase activity"/>
    <property type="evidence" value="ECO:0007669"/>
    <property type="project" value="UniProtKB-EC"/>
</dbReference>
<dbReference type="CDD" id="cd09071">
    <property type="entry name" value="FAR_C"/>
    <property type="match status" value="1"/>
</dbReference>
<evidence type="ECO:0000313" key="8">
    <source>
        <dbReference type="Proteomes" id="UP000092462"/>
    </source>
</evidence>
<keyword evidence="8" id="KW-1185">Reference proteome</keyword>
<dbReference type="PANTHER" id="PTHR11011">
    <property type="entry name" value="MALE STERILITY PROTEIN 2-RELATED"/>
    <property type="match status" value="1"/>
</dbReference>
<sequence length="240" mass="27157">MVRIQTRISDGLEVLQFFTTRQWDFRSENFKSLFGKLNSVDEKIFTMDTVSIDNVEYLKKVILGGRQYCLKEPLTTLPKARMQLKALQQIEQSLVIPANEEPLPGWVDSLNGPIGLMVGGAKGVIRSMLCNGEYRAEVIPVDIAINGLITIAHTHSISPSKSKDVPVYNITCSEEKKLTWGEVLKQGKELGFKYPFEAGIWYPGGEITTNKIVHTLTVIFCHWLPAYFIDFLMFLLGQKR</sequence>
<dbReference type="GO" id="GO:0005777">
    <property type="term" value="C:peroxisome"/>
    <property type="evidence" value="ECO:0007669"/>
    <property type="project" value="TreeGrafter"/>
</dbReference>
<keyword evidence="4" id="KW-0521">NADP</keyword>
<keyword evidence="4" id="KW-0812">Transmembrane</keyword>
<name>A0A1B0DCU9_PHLPP</name>
<evidence type="ECO:0000256" key="2">
    <source>
        <dbReference type="ARBA" id="ARBA00022516"/>
    </source>
</evidence>
<proteinExistence type="inferred from homology"/>
<dbReference type="VEuPathDB" id="VectorBase:PPAPM1_009708"/>
<dbReference type="EC" id="1.2.1.84" evidence="4"/>
<keyword evidence="4" id="KW-0472">Membrane</keyword>
<feature type="domain" description="Thioester reductase (TE)" evidence="6">
    <location>
        <begin position="97"/>
        <end position="146"/>
    </location>
</feature>
<organism evidence="7 8">
    <name type="scientific">Phlebotomus papatasi</name>
    <name type="common">Sandfly</name>
    <dbReference type="NCBI Taxonomy" id="29031"/>
    <lineage>
        <taxon>Eukaryota</taxon>
        <taxon>Metazoa</taxon>
        <taxon>Ecdysozoa</taxon>
        <taxon>Arthropoda</taxon>
        <taxon>Hexapoda</taxon>
        <taxon>Insecta</taxon>
        <taxon>Pterygota</taxon>
        <taxon>Neoptera</taxon>
        <taxon>Endopterygota</taxon>
        <taxon>Diptera</taxon>
        <taxon>Nematocera</taxon>
        <taxon>Psychodoidea</taxon>
        <taxon>Psychodidae</taxon>
        <taxon>Phlebotomus</taxon>
        <taxon>Phlebotomus</taxon>
    </lineage>
</organism>
<comment type="similarity">
    <text evidence="1 4">Belongs to the fatty acyl-CoA reductase family.</text>
</comment>
<keyword evidence="4" id="KW-1133">Transmembrane helix</keyword>
<dbReference type="Gene3D" id="3.40.50.720">
    <property type="entry name" value="NAD(P)-binding Rossmann-like Domain"/>
    <property type="match status" value="1"/>
</dbReference>
<dbReference type="GO" id="GO:0035336">
    <property type="term" value="P:long-chain fatty-acyl-CoA metabolic process"/>
    <property type="evidence" value="ECO:0007669"/>
    <property type="project" value="TreeGrafter"/>
</dbReference>
<keyword evidence="4" id="KW-0560">Oxidoreductase</keyword>
<dbReference type="VEuPathDB" id="VectorBase:PPAI005720"/>
<dbReference type="EMBL" id="AJVK01031395">
    <property type="status" value="NOT_ANNOTATED_CDS"/>
    <property type="molecule type" value="Genomic_DNA"/>
</dbReference>
<feature type="transmembrane region" description="Helical" evidence="4">
    <location>
        <begin position="212"/>
        <end position="236"/>
    </location>
</feature>
<protein>
    <recommendedName>
        <fullName evidence="4">Fatty acyl-CoA reductase</fullName>
        <ecNumber evidence="4">1.2.1.84</ecNumber>
    </recommendedName>
</protein>
<evidence type="ECO:0000259" key="5">
    <source>
        <dbReference type="Pfam" id="PF03015"/>
    </source>
</evidence>
<evidence type="ECO:0000256" key="3">
    <source>
        <dbReference type="ARBA" id="ARBA00023098"/>
    </source>
</evidence>
<reference evidence="7" key="1">
    <citation type="submission" date="2022-08" db="UniProtKB">
        <authorList>
            <consortium name="EnsemblMetazoa"/>
        </authorList>
    </citation>
    <scope>IDENTIFICATION</scope>
    <source>
        <strain evidence="7">Israel</strain>
    </source>
</reference>
<evidence type="ECO:0000256" key="4">
    <source>
        <dbReference type="RuleBase" id="RU363097"/>
    </source>
</evidence>
<dbReference type="Pfam" id="PF07993">
    <property type="entry name" value="NAD_binding_4"/>
    <property type="match status" value="1"/>
</dbReference>
<accession>A0A1B0DCU9</accession>
<evidence type="ECO:0000313" key="7">
    <source>
        <dbReference type="EnsemblMetazoa" id="PPAI005720-PA"/>
    </source>
</evidence>